<evidence type="ECO:0000256" key="2">
    <source>
        <dbReference type="ARBA" id="ARBA00022801"/>
    </source>
</evidence>
<organism evidence="5 6">
    <name type="scientific">Candidatus Avidehalobacter gallistercoris</name>
    <dbReference type="NCBI Taxonomy" id="2840694"/>
    <lineage>
        <taxon>Bacteria</taxon>
        <taxon>Bacillati</taxon>
        <taxon>Bacillota</taxon>
        <taxon>Clostridia</taxon>
        <taxon>Eubacteriales</taxon>
        <taxon>Peptococcaceae</taxon>
        <taxon>Peptococcaceae incertae sedis</taxon>
        <taxon>Candidatus Avidehalobacter</taxon>
    </lineage>
</organism>
<dbReference type="GO" id="GO:0016787">
    <property type="term" value="F:hydrolase activity"/>
    <property type="evidence" value="ECO:0007669"/>
    <property type="project" value="UniProtKB-KW"/>
</dbReference>
<dbReference type="GO" id="GO:0005524">
    <property type="term" value="F:ATP binding"/>
    <property type="evidence" value="ECO:0007669"/>
    <property type="project" value="UniProtKB-KW"/>
</dbReference>
<sequence>MTVARKFCRVIQPGALSTVQDKGRFGYQRFGMSPSGVVDRAAYREANWLLSNPGEAAVLEMTITGAKLEILSAGRCAITGADMGAILNGAPAPRSKVFAVSAGDVLQFGMVKNGLRTYLAVGGGFDVPLVMGSRSTNLKCGIGGFLGRALKAGDELAALPDNGGEARELPPQVYQREIVLRYVAGPQQDMFPTEVYAAFNAAEYVVSPQSDRMGCRLDGCNLQTPGGTDIVSDGIAFGSIQVANSGQPIVLLADRQTTGGYAKIGTVISKDLPLLAQALPGTKVKFLLVKVE</sequence>
<protein>
    <submittedName>
        <fullName evidence="5">Biotin-dependent carboxyltransferase family protein</fullName>
    </submittedName>
</protein>
<dbReference type="PANTHER" id="PTHR43309">
    <property type="entry name" value="5-OXOPROLINASE SUBUNIT C"/>
    <property type="match status" value="1"/>
</dbReference>
<gene>
    <name evidence="5" type="ORF">IAB00_02980</name>
</gene>
<name>A0A9D1HJ98_9FIRM</name>
<evidence type="ECO:0000256" key="3">
    <source>
        <dbReference type="ARBA" id="ARBA00022840"/>
    </source>
</evidence>
<dbReference type="Proteomes" id="UP000824124">
    <property type="component" value="Unassembled WGS sequence"/>
</dbReference>
<dbReference type="Gene3D" id="2.40.100.10">
    <property type="entry name" value="Cyclophilin-like"/>
    <property type="match status" value="1"/>
</dbReference>
<dbReference type="PANTHER" id="PTHR43309:SF5">
    <property type="entry name" value="5-OXOPROLINASE SUBUNIT C"/>
    <property type="match status" value="1"/>
</dbReference>
<evidence type="ECO:0000256" key="1">
    <source>
        <dbReference type="ARBA" id="ARBA00022741"/>
    </source>
</evidence>
<dbReference type="NCBIfam" id="TIGR00724">
    <property type="entry name" value="urea_amlyse_rel"/>
    <property type="match status" value="1"/>
</dbReference>
<feature type="domain" description="Carboxyltransferase" evidence="4">
    <location>
        <begin position="29"/>
        <end position="292"/>
    </location>
</feature>
<proteinExistence type="predicted"/>
<comment type="caution">
    <text evidence="5">The sequence shown here is derived from an EMBL/GenBank/DDBJ whole genome shotgun (WGS) entry which is preliminary data.</text>
</comment>
<dbReference type="InterPro" id="IPR029000">
    <property type="entry name" value="Cyclophilin-like_dom_sf"/>
</dbReference>
<dbReference type="AlphaFoldDB" id="A0A9D1HJ98"/>
<dbReference type="InterPro" id="IPR052708">
    <property type="entry name" value="PxpC"/>
</dbReference>
<evidence type="ECO:0000259" key="4">
    <source>
        <dbReference type="SMART" id="SM00797"/>
    </source>
</evidence>
<evidence type="ECO:0000313" key="6">
    <source>
        <dbReference type="Proteomes" id="UP000824124"/>
    </source>
</evidence>
<reference evidence="5" key="2">
    <citation type="journal article" date="2021" name="PeerJ">
        <title>Extensive microbial diversity within the chicken gut microbiome revealed by metagenomics and culture.</title>
        <authorList>
            <person name="Gilroy R."/>
            <person name="Ravi A."/>
            <person name="Getino M."/>
            <person name="Pursley I."/>
            <person name="Horton D.L."/>
            <person name="Alikhan N.F."/>
            <person name="Baker D."/>
            <person name="Gharbi K."/>
            <person name="Hall N."/>
            <person name="Watson M."/>
            <person name="Adriaenssens E.M."/>
            <person name="Foster-Nyarko E."/>
            <person name="Jarju S."/>
            <person name="Secka A."/>
            <person name="Antonio M."/>
            <person name="Oren A."/>
            <person name="Chaudhuri R.R."/>
            <person name="La Ragione R."/>
            <person name="Hildebrand F."/>
            <person name="Pallen M.J."/>
        </authorList>
    </citation>
    <scope>NUCLEOTIDE SEQUENCE</scope>
    <source>
        <strain evidence="5">2830</strain>
    </source>
</reference>
<dbReference type="SUPFAM" id="SSF50891">
    <property type="entry name" value="Cyclophilin-like"/>
    <property type="match status" value="1"/>
</dbReference>
<keyword evidence="3" id="KW-0067">ATP-binding</keyword>
<dbReference type="SMART" id="SM00797">
    <property type="entry name" value="AHS2"/>
    <property type="match status" value="1"/>
</dbReference>
<keyword evidence="1" id="KW-0547">Nucleotide-binding</keyword>
<dbReference type="Pfam" id="PF02626">
    <property type="entry name" value="CT_A_B"/>
    <property type="match status" value="1"/>
</dbReference>
<evidence type="ECO:0000313" key="5">
    <source>
        <dbReference type="EMBL" id="HIU10197.1"/>
    </source>
</evidence>
<keyword evidence="2" id="KW-0378">Hydrolase</keyword>
<accession>A0A9D1HJ98</accession>
<reference evidence="5" key="1">
    <citation type="submission" date="2020-10" db="EMBL/GenBank/DDBJ databases">
        <authorList>
            <person name="Gilroy R."/>
        </authorList>
    </citation>
    <scope>NUCLEOTIDE SEQUENCE</scope>
    <source>
        <strain evidence="5">2830</strain>
    </source>
</reference>
<dbReference type="EMBL" id="DVMH01000018">
    <property type="protein sequence ID" value="HIU10197.1"/>
    <property type="molecule type" value="Genomic_DNA"/>
</dbReference>
<dbReference type="InterPro" id="IPR003778">
    <property type="entry name" value="CT_A_B"/>
</dbReference>